<dbReference type="GO" id="GO:0003887">
    <property type="term" value="F:DNA-directed DNA polymerase activity"/>
    <property type="evidence" value="ECO:0007669"/>
    <property type="project" value="UniProtKB-UniRule"/>
</dbReference>
<dbReference type="InterPro" id="IPR022637">
    <property type="entry name" value="DNA_polIII_beta_cen"/>
</dbReference>
<accession>A0A916JKU1</accession>
<dbReference type="PANTHER" id="PTHR30478:SF0">
    <property type="entry name" value="BETA SLIDING CLAMP"/>
    <property type="match status" value="1"/>
</dbReference>
<evidence type="ECO:0000256" key="2">
    <source>
        <dbReference type="ARBA" id="ARBA00010752"/>
    </source>
</evidence>
<protein>
    <recommendedName>
        <fullName evidence="3 10">Beta sliding clamp</fullName>
    </recommendedName>
</protein>
<comment type="function">
    <text evidence="10">Confers DNA tethering and processivity to DNA polymerases and other proteins. Acts as a clamp, forming a ring around DNA (a reaction catalyzed by the clamp-loading complex) which diffuses in an ATP-independent manner freely and bidirectionally along dsDNA. Initially characterized for its ability to contact the catalytic subunit of DNA polymerase III (Pol III), a complex, multichain enzyme responsible for most of the replicative synthesis in bacteria; Pol III exhibits 3'-5' exonuclease proofreading activity. The beta chain is required for initiation of replication as well as for processivity of DNA replication.</text>
</comment>
<evidence type="ECO:0000259" key="13">
    <source>
        <dbReference type="Pfam" id="PF02768"/>
    </source>
</evidence>
<dbReference type="Pfam" id="PF00712">
    <property type="entry name" value="DNA_pol3_beta"/>
    <property type="match status" value="1"/>
</dbReference>
<keyword evidence="8 10" id="KW-0239">DNA-directed DNA polymerase</keyword>
<comment type="subcellular location">
    <subcellularLocation>
        <location evidence="1 10">Cytoplasm</location>
    </subcellularLocation>
</comment>
<dbReference type="RefSeq" id="WP_258541321.1">
    <property type="nucleotide sequence ID" value="NZ_OU015584.1"/>
</dbReference>
<feature type="domain" description="DNA polymerase III beta sliding clamp C-terminal" evidence="13">
    <location>
        <begin position="246"/>
        <end position="358"/>
    </location>
</feature>
<organism evidence="14 15">
    <name type="scientific">Parvicella tangerina</name>
    <dbReference type="NCBI Taxonomy" id="2829795"/>
    <lineage>
        <taxon>Bacteria</taxon>
        <taxon>Pseudomonadati</taxon>
        <taxon>Bacteroidota</taxon>
        <taxon>Flavobacteriia</taxon>
        <taxon>Flavobacteriales</taxon>
        <taxon>Parvicellaceae</taxon>
        <taxon>Parvicella</taxon>
    </lineage>
</organism>
<sequence length="372" mass="40800">MNFIVSSTSLLKALQAVGGVLNSSNTLPILDNFLFEIGKNTLSIAASDLESTMSTQIEVQSKDEGSVAVPAKLLLDILKTFPDHPLTFSINDKLGIEISSDYGKYSLSGYNAEEFPKVPVLEKPSSVTVPTNTLQKAIEKTLFAAGNDDLRPVMSGVFCQMDSSNITFVATDAHKLVRYRRVDLKTDSAASFIIPRKPMNLLKGLLGNIEGDVNLEYNESNAQFKFGNFTLICRLIDGKYPNYEAVIPSDNPNRMTIGKSQFSSSLKRVSIFANKTTHQVRLKISGSQLIISAEDLDFANAAKEELTCAYEGEDIEIGFNSRFLMEMVNNVDSESLVLELSAPNRAGILLPENSEDEGEDILMLVMPVMLNS</sequence>
<dbReference type="GO" id="GO:0006271">
    <property type="term" value="P:DNA strand elongation involved in DNA replication"/>
    <property type="evidence" value="ECO:0007669"/>
    <property type="project" value="TreeGrafter"/>
</dbReference>
<feature type="domain" description="DNA polymerase III beta sliding clamp central" evidence="12">
    <location>
        <begin position="128"/>
        <end position="242"/>
    </location>
</feature>
<dbReference type="Proteomes" id="UP000683507">
    <property type="component" value="Chromosome"/>
</dbReference>
<dbReference type="InterPro" id="IPR001001">
    <property type="entry name" value="DNA_polIII_beta"/>
</dbReference>
<keyword evidence="5 10" id="KW-0808">Transferase</keyword>
<dbReference type="NCBIfam" id="TIGR00663">
    <property type="entry name" value="dnan"/>
    <property type="match status" value="1"/>
</dbReference>
<dbReference type="InterPro" id="IPR022635">
    <property type="entry name" value="DNA_polIII_beta_C"/>
</dbReference>
<dbReference type="Pfam" id="PF02767">
    <property type="entry name" value="DNA_pol3_beta_2"/>
    <property type="match status" value="1"/>
</dbReference>
<dbReference type="GO" id="GO:0005737">
    <property type="term" value="C:cytoplasm"/>
    <property type="evidence" value="ECO:0007669"/>
    <property type="project" value="UniProtKB-SubCell"/>
</dbReference>
<keyword evidence="6 10" id="KW-0548">Nucleotidyltransferase</keyword>
<proteinExistence type="inferred from homology"/>
<evidence type="ECO:0000256" key="10">
    <source>
        <dbReference type="PIRNR" id="PIRNR000804"/>
    </source>
</evidence>
<evidence type="ECO:0000259" key="11">
    <source>
        <dbReference type="Pfam" id="PF00712"/>
    </source>
</evidence>
<evidence type="ECO:0000256" key="4">
    <source>
        <dbReference type="ARBA" id="ARBA00022490"/>
    </source>
</evidence>
<dbReference type="CDD" id="cd00140">
    <property type="entry name" value="beta_clamp"/>
    <property type="match status" value="1"/>
</dbReference>
<evidence type="ECO:0000256" key="7">
    <source>
        <dbReference type="ARBA" id="ARBA00022705"/>
    </source>
</evidence>
<dbReference type="KEGG" id="ptan:CRYO30217_01103"/>
<gene>
    <name evidence="14" type="primary">dnaN</name>
    <name evidence="14" type="ORF">CRYO30217_01103</name>
</gene>
<dbReference type="SMART" id="SM00480">
    <property type="entry name" value="POL3Bc"/>
    <property type="match status" value="1"/>
</dbReference>
<dbReference type="GO" id="GO:0003677">
    <property type="term" value="F:DNA binding"/>
    <property type="evidence" value="ECO:0007669"/>
    <property type="project" value="UniProtKB-UniRule"/>
</dbReference>
<keyword evidence="4 10" id="KW-0963">Cytoplasm</keyword>
<evidence type="ECO:0000259" key="12">
    <source>
        <dbReference type="Pfam" id="PF02767"/>
    </source>
</evidence>
<dbReference type="InterPro" id="IPR046938">
    <property type="entry name" value="DNA_clamp_sf"/>
</dbReference>
<dbReference type="PIRSF" id="PIRSF000804">
    <property type="entry name" value="DNA_pol_III_b"/>
    <property type="match status" value="1"/>
</dbReference>
<evidence type="ECO:0000256" key="3">
    <source>
        <dbReference type="ARBA" id="ARBA00021035"/>
    </source>
</evidence>
<keyword evidence="9" id="KW-0238">DNA-binding</keyword>
<dbReference type="SUPFAM" id="SSF55979">
    <property type="entry name" value="DNA clamp"/>
    <property type="match status" value="3"/>
</dbReference>
<dbReference type="GO" id="GO:0008408">
    <property type="term" value="F:3'-5' exonuclease activity"/>
    <property type="evidence" value="ECO:0007669"/>
    <property type="project" value="InterPro"/>
</dbReference>
<evidence type="ECO:0000256" key="1">
    <source>
        <dbReference type="ARBA" id="ARBA00004496"/>
    </source>
</evidence>
<comment type="subunit">
    <text evidence="10">Forms a ring-shaped head-to-tail homodimer around DNA.</text>
</comment>
<dbReference type="Gene3D" id="3.70.10.10">
    <property type="match status" value="1"/>
</dbReference>
<evidence type="ECO:0000256" key="6">
    <source>
        <dbReference type="ARBA" id="ARBA00022695"/>
    </source>
</evidence>
<reference evidence="14" key="1">
    <citation type="submission" date="2021-04" db="EMBL/GenBank/DDBJ databases">
        <authorList>
            <person name="Rodrigo-Torres L."/>
            <person name="Arahal R. D."/>
            <person name="Lucena T."/>
        </authorList>
    </citation>
    <scope>NUCLEOTIDE SEQUENCE</scope>
    <source>
        <strain evidence="14">AS29M-1</strain>
    </source>
</reference>
<keyword evidence="15" id="KW-1185">Reference proteome</keyword>
<evidence type="ECO:0000313" key="14">
    <source>
        <dbReference type="EMBL" id="CAG5079869.1"/>
    </source>
</evidence>
<comment type="similarity">
    <text evidence="2 10">Belongs to the beta sliding clamp family.</text>
</comment>
<dbReference type="AlphaFoldDB" id="A0A916JKU1"/>
<dbReference type="Pfam" id="PF02768">
    <property type="entry name" value="DNA_pol3_beta_3"/>
    <property type="match status" value="1"/>
</dbReference>
<evidence type="ECO:0000256" key="9">
    <source>
        <dbReference type="ARBA" id="ARBA00023125"/>
    </source>
</evidence>
<dbReference type="GO" id="GO:0009360">
    <property type="term" value="C:DNA polymerase III complex"/>
    <property type="evidence" value="ECO:0007669"/>
    <property type="project" value="InterPro"/>
</dbReference>
<dbReference type="InterPro" id="IPR022634">
    <property type="entry name" value="DNA_polIII_beta_N"/>
</dbReference>
<dbReference type="EMBL" id="OU015584">
    <property type="protein sequence ID" value="CAG5079869.1"/>
    <property type="molecule type" value="Genomic_DNA"/>
</dbReference>
<evidence type="ECO:0000313" key="15">
    <source>
        <dbReference type="Proteomes" id="UP000683507"/>
    </source>
</evidence>
<name>A0A916JKU1_9FLAO</name>
<keyword evidence="7 10" id="KW-0235">DNA replication</keyword>
<evidence type="ECO:0000256" key="5">
    <source>
        <dbReference type="ARBA" id="ARBA00022679"/>
    </source>
</evidence>
<evidence type="ECO:0000256" key="8">
    <source>
        <dbReference type="ARBA" id="ARBA00022932"/>
    </source>
</evidence>
<dbReference type="PANTHER" id="PTHR30478">
    <property type="entry name" value="DNA POLYMERASE III SUBUNIT BETA"/>
    <property type="match status" value="1"/>
</dbReference>
<dbReference type="Gene3D" id="3.10.150.10">
    <property type="entry name" value="DNA Polymerase III, subunit A, domain 2"/>
    <property type="match status" value="1"/>
</dbReference>
<feature type="domain" description="DNA polymerase III beta sliding clamp N-terminal" evidence="11">
    <location>
        <begin position="1"/>
        <end position="119"/>
    </location>
</feature>